<organism evidence="3 4">
    <name type="scientific">Pseudophaeobacter arcticus</name>
    <dbReference type="NCBI Taxonomy" id="385492"/>
    <lineage>
        <taxon>Bacteria</taxon>
        <taxon>Pseudomonadati</taxon>
        <taxon>Pseudomonadota</taxon>
        <taxon>Alphaproteobacteria</taxon>
        <taxon>Rhodobacterales</taxon>
        <taxon>Paracoccaceae</taxon>
        <taxon>Pseudophaeobacter</taxon>
    </lineage>
</organism>
<evidence type="ECO:0000259" key="2">
    <source>
        <dbReference type="Pfam" id="PF12697"/>
    </source>
</evidence>
<dbReference type="EMBL" id="BAABWU010000002">
    <property type="protein sequence ID" value="GAA6195607.1"/>
    <property type="molecule type" value="Genomic_DNA"/>
</dbReference>
<dbReference type="InterPro" id="IPR000073">
    <property type="entry name" value="AB_hydrolase_1"/>
</dbReference>
<dbReference type="Proteomes" id="UP001441944">
    <property type="component" value="Unassembled WGS sequence"/>
</dbReference>
<dbReference type="PANTHER" id="PTHR46118">
    <property type="entry name" value="PROTEIN ABHD11"/>
    <property type="match status" value="1"/>
</dbReference>
<dbReference type="Gene3D" id="3.40.50.1820">
    <property type="entry name" value="alpha/beta hydrolase"/>
    <property type="match status" value="1"/>
</dbReference>
<dbReference type="SUPFAM" id="SSF53474">
    <property type="entry name" value="alpha/beta-Hydrolases"/>
    <property type="match status" value="1"/>
</dbReference>
<accession>A0ABQ0AIA9</accession>
<dbReference type="InterPro" id="IPR029058">
    <property type="entry name" value="AB_hydrolase_fold"/>
</dbReference>
<feature type="domain" description="AB hydrolase-1" evidence="2">
    <location>
        <begin position="26"/>
        <end position="253"/>
    </location>
</feature>
<reference evidence="3 4" key="1">
    <citation type="submission" date="2024-04" db="EMBL/GenBank/DDBJ databases">
        <title>Draft genome sequence of Pseudophaeobacter arcticus NBRC 116598.</title>
        <authorList>
            <person name="Miyakawa T."/>
            <person name="Kusuya Y."/>
            <person name="Miura T."/>
        </authorList>
    </citation>
    <scope>NUCLEOTIDE SEQUENCE [LARGE SCALE GENOMIC DNA]</scope>
    <source>
        <strain evidence="3 4">SU-CL00105</strain>
    </source>
</reference>
<proteinExistence type="predicted"/>
<dbReference type="PRINTS" id="PR00111">
    <property type="entry name" value="ABHYDROLASE"/>
</dbReference>
<comment type="caution">
    <text evidence="3">The sequence shown here is derived from an EMBL/GenBank/DDBJ whole genome shotgun (WGS) entry which is preliminary data.</text>
</comment>
<evidence type="ECO:0000256" key="1">
    <source>
        <dbReference type="ARBA" id="ARBA00022801"/>
    </source>
</evidence>
<keyword evidence="1 3" id="KW-0378">Hydrolase</keyword>
<name>A0ABQ0AIA9_9RHOB</name>
<sequence length="262" mass="29396">MPWPQGYHWRMLNYILHGTPTDKPPLLVAHGLYGSARNWGVICKRLADERQVVAVDLRNHGQSPWSDSHSYPEMAEDLAEVIAAHGGHIDVIGHSMGGKTAMMLALNHPEMVHRLIVADIAPVPYSHSQIQFIDAMRAVNFDQVERRGDVEQQLAKAGVEPALQSFFTQSLDIPNKGWRLNLDTLARHMPDIMSFPETEAQWQGSVLFLSGGNSDYVRREDRDVILARFPNARFAKIPGAGHWLHAEKPRAFEANARAFLNA</sequence>
<dbReference type="Pfam" id="PF12697">
    <property type="entry name" value="Abhydrolase_6"/>
    <property type="match status" value="1"/>
</dbReference>
<gene>
    <name evidence="3" type="ORF">NBRC116598_10510</name>
</gene>
<dbReference type="PANTHER" id="PTHR46118:SF4">
    <property type="entry name" value="PROTEIN ABHD11"/>
    <property type="match status" value="1"/>
</dbReference>
<keyword evidence="4" id="KW-1185">Reference proteome</keyword>
<evidence type="ECO:0000313" key="4">
    <source>
        <dbReference type="Proteomes" id="UP001441944"/>
    </source>
</evidence>
<dbReference type="GO" id="GO:0016787">
    <property type="term" value="F:hydrolase activity"/>
    <property type="evidence" value="ECO:0007669"/>
    <property type="project" value="UniProtKB-KW"/>
</dbReference>
<evidence type="ECO:0000313" key="3">
    <source>
        <dbReference type="EMBL" id="GAA6195607.1"/>
    </source>
</evidence>
<protein>
    <submittedName>
        <fullName evidence="3">Alpha/beta fold hydrolase</fullName>
    </submittedName>
</protein>